<reference evidence="2 3" key="1">
    <citation type="submission" date="2018-08" db="EMBL/GenBank/DDBJ databases">
        <title>A genome reference for cultivated species of the human gut microbiota.</title>
        <authorList>
            <person name="Zou Y."/>
            <person name="Xue W."/>
            <person name="Luo G."/>
        </authorList>
    </citation>
    <scope>NUCLEOTIDE SEQUENCE [LARGE SCALE GENOMIC DNA]</scope>
    <source>
        <strain evidence="2 3">AM40-30BH</strain>
    </source>
</reference>
<keyword evidence="2" id="KW-0808">Transferase</keyword>
<dbReference type="Pfam" id="PF13480">
    <property type="entry name" value="Acetyltransf_6"/>
    <property type="match status" value="1"/>
</dbReference>
<sequence length="326" mass="37504">MTLAIRDLQLSVVRYTSDQKIVWDSFVAASRNGTFLFMRDYMDYHADRFTDYSLMFYKGGRLLALLPGNIEDDTYCTHGGLTYGGFVLAYQASASVVLEAFYLLCRYLKETSGIKRIVYRTIPFIYHKYPAEEDLYALFRLNARLTERKISSVVMPAGGCPFSTLRRRKLKLAHTSGLRICQDDAFSAFWSVLEQNLQQRHDRLPVHSLEEIVRLNRLFPEEIKLYRVLDKDETVGGCVMYISGEVAHVQYIASTDRGRDMGALDLLFDCLINQIYTEKRYFDFGVSVEDGGRYLNEGLIFQKEGFGGRAVMYDTYELCLDSVDDD</sequence>
<proteinExistence type="predicted"/>
<dbReference type="RefSeq" id="WP_122200993.1">
    <property type="nucleotide sequence ID" value="NZ_CABJFV010000003.1"/>
</dbReference>
<name>A0A413VTH0_9BACE</name>
<dbReference type="SUPFAM" id="SSF55729">
    <property type="entry name" value="Acyl-CoA N-acyltransferases (Nat)"/>
    <property type="match status" value="1"/>
</dbReference>
<dbReference type="Gene3D" id="3.40.630.30">
    <property type="match status" value="1"/>
</dbReference>
<dbReference type="EMBL" id="QSGO01000003">
    <property type="protein sequence ID" value="RHB36916.1"/>
    <property type="molecule type" value="Genomic_DNA"/>
</dbReference>
<protein>
    <submittedName>
        <fullName evidence="2">GNAT family N-acetyltransferase</fullName>
    </submittedName>
</protein>
<evidence type="ECO:0000313" key="2">
    <source>
        <dbReference type="EMBL" id="RHB36916.1"/>
    </source>
</evidence>
<dbReference type="InterPro" id="IPR016181">
    <property type="entry name" value="Acyl_CoA_acyltransferase"/>
</dbReference>
<dbReference type="GO" id="GO:0016740">
    <property type="term" value="F:transferase activity"/>
    <property type="evidence" value="ECO:0007669"/>
    <property type="project" value="UniProtKB-KW"/>
</dbReference>
<dbReference type="InterPro" id="IPR038740">
    <property type="entry name" value="BioF2-like_GNAT_dom"/>
</dbReference>
<dbReference type="AlphaFoldDB" id="A0A413VTH0"/>
<organism evidence="2 3">
    <name type="scientific">Bacteroides nordii</name>
    <dbReference type="NCBI Taxonomy" id="291645"/>
    <lineage>
        <taxon>Bacteria</taxon>
        <taxon>Pseudomonadati</taxon>
        <taxon>Bacteroidota</taxon>
        <taxon>Bacteroidia</taxon>
        <taxon>Bacteroidales</taxon>
        <taxon>Bacteroidaceae</taxon>
        <taxon>Bacteroides</taxon>
    </lineage>
</organism>
<evidence type="ECO:0000259" key="1">
    <source>
        <dbReference type="Pfam" id="PF13480"/>
    </source>
</evidence>
<accession>A0A413VTH0</accession>
<feature type="domain" description="BioF2-like acetyltransferase" evidence="1">
    <location>
        <begin position="164"/>
        <end position="289"/>
    </location>
</feature>
<dbReference type="Proteomes" id="UP000284379">
    <property type="component" value="Unassembled WGS sequence"/>
</dbReference>
<comment type="caution">
    <text evidence="2">The sequence shown here is derived from an EMBL/GenBank/DDBJ whole genome shotgun (WGS) entry which is preliminary data.</text>
</comment>
<gene>
    <name evidence="2" type="ORF">DW888_04975</name>
</gene>
<evidence type="ECO:0000313" key="3">
    <source>
        <dbReference type="Proteomes" id="UP000284379"/>
    </source>
</evidence>